<organism evidence="1 2">
    <name type="scientific">Dialister micraerophilus UPII 345-E</name>
    <dbReference type="NCBI Taxonomy" id="910314"/>
    <lineage>
        <taxon>Bacteria</taxon>
        <taxon>Bacillati</taxon>
        <taxon>Bacillota</taxon>
        <taxon>Negativicutes</taxon>
        <taxon>Veillonellales</taxon>
        <taxon>Veillonellaceae</taxon>
        <taxon>Dialister</taxon>
    </lineage>
</organism>
<dbReference type="RefSeq" id="WP_007553561.1">
    <property type="nucleotide sequence ID" value="NZ_AENT01000001.1"/>
</dbReference>
<gene>
    <name evidence="1" type="ORF">HMPREF9220_1264</name>
</gene>
<proteinExistence type="predicted"/>
<protein>
    <submittedName>
        <fullName evidence="1">Uncharacterized protein</fullName>
    </submittedName>
</protein>
<dbReference type="OrthoDB" id="9803567at2"/>
<comment type="caution">
    <text evidence="1">The sequence shown here is derived from an EMBL/GenBank/DDBJ whole genome shotgun (WGS) entry which is preliminary data.</text>
</comment>
<reference evidence="1 2" key="1">
    <citation type="submission" date="2010-11" db="EMBL/GenBank/DDBJ databases">
        <authorList>
            <person name="Durkin A.S."/>
            <person name="Madupu R."/>
            <person name="Torralba M."/>
            <person name="Gillis M."/>
            <person name="Methe B."/>
            <person name="Sutton G."/>
            <person name="Nelson K.E."/>
        </authorList>
    </citation>
    <scope>NUCLEOTIDE SEQUENCE [LARGE SCALE GENOMIC DNA]</scope>
    <source>
        <strain evidence="1 2">UPII 345-E</strain>
    </source>
</reference>
<dbReference type="EMBL" id="AENT01000001">
    <property type="protein sequence ID" value="EFR43282.1"/>
    <property type="molecule type" value="Genomic_DNA"/>
</dbReference>
<name>E4L7B6_9FIRM</name>
<evidence type="ECO:0000313" key="2">
    <source>
        <dbReference type="Proteomes" id="UP000004594"/>
    </source>
</evidence>
<sequence>MQGINADEFIDSMLDGEASVRYKSCIYRFSGVIYHPARNTYSISIEKYRRTKEPFEEFIECVYYVEDEDENICLDKLTQDTLWDGKTFYQLEKALQLIDW</sequence>
<dbReference type="Proteomes" id="UP000004594">
    <property type="component" value="Unassembled WGS sequence"/>
</dbReference>
<accession>E4L7B6</accession>
<evidence type="ECO:0000313" key="1">
    <source>
        <dbReference type="EMBL" id="EFR43282.1"/>
    </source>
</evidence>
<dbReference type="AlphaFoldDB" id="E4L7B6"/>